<protein>
    <submittedName>
        <fullName evidence="3">Type II toxin-antitoxin system RelE/ParE family toxin</fullName>
    </submittedName>
</protein>
<reference evidence="3 4" key="1">
    <citation type="submission" date="2018-11" db="EMBL/GenBank/DDBJ databases">
        <title>Draft genome sequence of Gordonia sp. RS15-1S isolated from rice stems.</title>
        <authorList>
            <person name="Muangham S."/>
        </authorList>
    </citation>
    <scope>NUCLEOTIDE SEQUENCE [LARGE SCALE GENOMIC DNA]</scope>
    <source>
        <strain evidence="3 4">RS15-1S</strain>
    </source>
</reference>
<dbReference type="Gene3D" id="3.30.2310.20">
    <property type="entry name" value="RelE-like"/>
    <property type="match status" value="1"/>
</dbReference>
<keyword evidence="4" id="KW-1185">Reference proteome</keyword>
<comment type="similarity">
    <text evidence="1">Belongs to the RelE toxin family.</text>
</comment>
<evidence type="ECO:0000313" key="4">
    <source>
        <dbReference type="Proteomes" id="UP000267536"/>
    </source>
</evidence>
<proteinExistence type="inferred from homology"/>
<dbReference type="Proteomes" id="UP000267536">
    <property type="component" value="Unassembled WGS sequence"/>
</dbReference>
<evidence type="ECO:0000256" key="1">
    <source>
        <dbReference type="ARBA" id="ARBA00006226"/>
    </source>
</evidence>
<dbReference type="Pfam" id="PF05016">
    <property type="entry name" value="ParE_toxin"/>
    <property type="match status" value="1"/>
</dbReference>
<dbReference type="EMBL" id="RKMH01000009">
    <property type="protein sequence ID" value="RPA59382.1"/>
    <property type="molecule type" value="Genomic_DNA"/>
</dbReference>
<evidence type="ECO:0000256" key="2">
    <source>
        <dbReference type="ARBA" id="ARBA00022649"/>
    </source>
</evidence>
<dbReference type="OrthoDB" id="5326046at2"/>
<dbReference type="InterPro" id="IPR007712">
    <property type="entry name" value="RelE/ParE_toxin"/>
</dbReference>
<accession>A0A3N4G9E8</accession>
<name>A0A3N4G9E8_9ACTN</name>
<comment type="caution">
    <text evidence="3">The sequence shown here is derived from an EMBL/GenBank/DDBJ whole genome shotgun (WGS) entry which is preliminary data.</text>
</comment>
<dbReference type="PANTHER" id="PTHR35601:SF1">
    <property type="entry name" value="TOXIN RELE"/>
    <property type="match status" value="1"/>
</dbReference>
<organism evidence="3 4">
    <name type="scientific">Gordonia oryzae</name>
    <dbReference type="NCBI Taxonomy" id="2487349"/>
    <lineage>
        <taxon>Bacteria</taxon>
        <taxon>Bacillati</taxon>
        <taxon>Actinomycetota</taxon>
        <taxon>Actinomycetes</taxon>
        <taxon>Mycobacteriales</taxon>
        <taxon>Gordoniaceae</taxon>
        <taxon>Gordonia</taxon>
    </lineage>
</organism>
<dbReference type="InterPro" id="IPR035093">
    <property type="entry name" value="RelE/ParE_toxin_dom_sf"/>
</dbReference>
<evidence type="ECO:0000313" key="3">
    <source>
        <dbReference type="EMBL" id="RPA59382.1"/>
    </source>
</evidence>
<dbReference type="RefSeq" id="WP_123930412.1">
    <property type="nucleotide sequence ID" value="NZ_JBPSDP010000008.1"/>
</dbReference>
<sequence length="96" mass="10819">MSEDSSVSSAPYRVEVASPARRDLERLPSRIVHAVIEFISGPLAENPCRLSKPLRDELAGIRSARRGDYRTLLRIDDSGHTIVIVRIDHRAHAYRT</sequence>
<dbReference type="AlphaFoldDB" id="A0A3N4G9E8"/>
<dbReference type="PANTHER" id="PTHR35601">
    <property type="entry name" value="TOXIN RELE"/>
    <property type="match status" value="1"/>
</dbReference>
<keyword evidence="2" id="KW-1277">Toxin-antitoxin system</keyword>
<gene>
    <name evidence="3" type="ORF">EF294_12815</name>
</gene>
<dbReference type="SUPFAM" id="SSF143011">
    <property type="entry name" value="RelE-like"/>
    <property type="match status" value="1"/>
</dbReference>